<dbReference type="HOGENOM" id="CLU_000604_1_11_11"/>
<dbReference type="AlphaFoldDB" id="D7BNZ9"/>
<dbReference type="GO" id="GO:0016020">
    <property type="term" value="C:membrane"/>
    <property type="evidence" value="ECO:0007669"/>
    <property type="project" value="InterPro"/>
</dbReference>
<keyword evidence="3" id="KW-0067">ATP-binding</keyword>
<dbReference type="InterPro" id="IPR003439">
    <property type="entry name" value="ABC_transporter-like_ATP-bd"/>
</dbReference>
<dbReference type="InterPro" id="IPR003593">
    <property type="entry name" value="AAA+_ATPase"/>
</dbReference>
<keyword evidence="2" id="KW-0547">Nucleotide-binding</keyword>
<dbReference type="InterPro" id="IPR017871">
    <property type="entry name" value="ABC_transporter-like_CS"/>
</dbReference>
<feature type="domain" description="ABC transporter" evidence="4">
    <location>
        <begin position="5"/>
        <end position="245"/>
    </location>
</feature>
<reference evidence="5 6" key="1">
    <citation type="journal article" date="2010" name="Stand. Genomic Sci.">
        <title>Complete genome sequence of Arcanobacterium haemolyticum type strain (11018).</title>
        <authorList>
            <person name="Yasawong M."/>
            <person name="Teshima H."/>
            <person name="Lapidus A."/>
            <person name="Nolan M."/>
            <person name="Lucas S."/>
            <person name="Glavina Del Rio T."/>
            <person name="Tice H."/>
            <person name="Cheng J."/>
            <person name="Bruce D."/>
            <person name="Detter C."/>
            <person name="Tapia R."/>
            <person name="Han C."/>
            <person name="Goodwin L."/>
            <person name="Pitluck S."/>
            <person name="Liolios K."/>
            <person name="Ivanova N."/>
            <person name="Mavromatis K."/>
            <person name="Mikhailova N."/>
            <person name="Pati A."/>
            <person name="Chen A."/>
            <person name="Palaniappan K."/>
            <person name="Land M."/>
            <person name="Hauser L."/>
            <person name="Chang Y."/>
            <person name="Jeffries C."/>
            <person name="Rohde M."/>
            <person name="Sikorski J."/>
            <person name="Pukall R."/>
            <person name="Goker M."/>
            <person name="Woyke T."/>
            <person name="Bristow J."/>
            <person name="Eisen J."/>
            <person name="Markowitz V."/>
            <person name="Hugenholtz P."/>
            <person name="Kyrpides N."/>
            <person name="Klenk H."/>
        </authorList>
    </citation>
    <scope>NUCLEOTIDE SEQUENCE [LARGE SCALE GENOMIC DNA]</scope>
    <source>
        <strain evidence="6">ATCC 9345 / DSM 20595 / CCUG 17215 / LMG 16163 / NBRC 15585 / NCTC 8452 / 11018</strain>
    </source>
</reference>
<evidence type="ECO:0000256" key="1">
    <source>
        <dbReference type="ARBA" id="ARBA00022448"/>
    </source>
</evidence>
<dbReference type="GO" id="GO:0016887">
    <property type="term" value="F:ATP hydrolysis activity"/>
    <property type="evidence" value="ECO:0007669"/>
    <property type="project" value="InterPro"/>
</dbReference>
<dbReference type="SUPFAM" id="SSF52540">
    <property type="entry name" value="P-loop containing nucleoside triphosphate hydrolases"/>
    <property type="match status" value="1"/>
</dbReference>
<keyword evidence="6" id="KW-1185">Reference proteome</keyword>
<dbReference type="InterPro" id="IPR015856">
    <property type="entry name" value="ABC_transpr_CbiO/EcfA_su"/>
</dbReference>
<dbReference type="Proteomes" id="UP000000376">
    <property type="component" value="Chromosome"/>
</dbReference>
<evidence type="ECO:0000256" key="3">
    <source>
        <dbReference type="ARBA" id="ARBA00022840"/>
    </source>
</evidence>
<dbReference type="CDD" id="cd03225">
    <property type="entry name" value="ABC_cobalt_CbiO_domain1"/>
    <property type="match status" value="1"/>
</dbReference>
<evidence type="ECO:0000256" key="2">
    <source>
        <dbReference type="ARBA" id="ARBA00022741"/>
    </source>
</evidence>
<dbReference type="InterPro" id="IPR050153">
    <property type="entry name" value="Metal_Ion_Import_ABC"/>
</dbReference>
<dbReference type="SMART" id="SM00382">
    <property type="entry name" value="AAA"/>
    <property type="match status" value="1"/>
</dbReference>
<dbReference type="Pfam" id="PF00005">
    <property type="entry name" value="ABC_tran"/>
    <property type="match status" value="1"/>
</dbReference>
<proteinExistence type="predicted"/>
<dbReference type="GO" id="GO:0022857">
    <property type="term" value="F:transmembrane transporter activity"/>
    <property type="evidence" value="ECO:0007669"/>
    <property type="project" value="UniProtKB-ARBA"/>
</dbReference>
<evidence type="ECO:0000259" key="4">
    <source>
        <dbReference type="PROSITE" id="PS50893"/>
    </source>
</evidence>
<keyword evidence="1" id="KW-0813">Transport</keyword>
<dbReference type="PROSITE" id="PS50893">
    <property type="entry name" value="ABC_TRANSPORTER_2"/>
    <property type="match status" value="1"/>
</dbReference>
<dbReference type="STRING" id="644284.Arch_0926"/>
<dbReference type="eggNOG" id="COG1119">
    <property type="taxonomic scope" value="Bacteria"/>
</dbReference>
<dbReference type="GO" id="GO:0005524">
    <property type="term" value="F:ATP binding"/>
    <property type="evidence" value="ECO:0007669"/>
    <property type="project" value="UniProtKB-KW"/>
</dbReference>
<dbReference type="RefSeq" id="WP_013170144.1">
    <property type="nucleotide sequence ID" value="NC_014218.1"/>
</dbReference>
<dbReference type="PANTHER" id="PTHR42734">
    <property type="entry name" value="METAL TRANSPORT SYSTEM ATP-BINDING PROTEIN TM_0124-RELATED"/>
    <property type="match status" value="1"/>
</dbReference>
<dbReference type="OrthoDB" id="9789994at2"/>
<dbReference type="KEGG" id="ahe:Arch_0926"/>
<dbReference type="EMBL" id="CP002045">
    <property type="protein sequence ID" value="ADH92648.1"/>
    <property type="molecule type" value="Genomic_DNA"/>
</dbReference>
<sequence length="261" mass="27905">MGEVLDVKNVIVQRNGNAILNDVTWRVNDGERWVILGANGAGKTTLISIASGRMQPTSGDVAIVGERLDSADMAEMKALVGVASSAVDAKISARETVLDVVRTAAYGKITAWNERYEDEDTERALGLLATLGVAHAADRTFGSLSSGERKRVGIARALMSDPEILVLDEPASGLDFGGREKLLETLSDLAQAVYAPVMVLVTHHMEEIPAGFTHALLMKDGKVFAAGEISSVLTDVNISDAFGIPARIEHVNGRYFATSRR</sequence>
<accession>D7BNZ9</accession>
<organism evidence="5 6">
    <name type="scientific">Arcanobacterium haemolyticum (strain ATCC 9345 / DSM 20595 / CCM 5947 / CCUG 17215 / LMG 16163 / NBRC 15585 / NCTC 8452 / 11018)</name>
    <dbReference type="NCBI Taxonomy" id="644284"/>
    <lineage>
        <taxon>Bacteria</taxon>
        <taxon>Bacillati</taxon>
        <taxon>Actinomycetota</taxon>
        <taxon>Actinomycetes</taxon>
        <taxon>Actinomycetales</taxon>
        <taxon>Actinomycetaceae</taxon>
        <taxon>Arcanobacterium</taxon>
    </lineage>
</organism>
<dbReference type="InterPro" id="IPR027417">
    <property type="entry name" value="P-loop_NTPase"/>
</dbReference>
<gene>
    <name evidence="5" type="ordered locus">Arch_0926</name>
</gene>
<evidence type="ECO:0000313" key="5">
    <source>
        <dbReference type="EMBL" id="ADH92648.1"/>
    </source>
</evidence>
<protein>
    <submittedName>
        <fullName evidence="5">ABC transporter related protein</fullName>
    </submittedName>
</protein>
<dbReference type="Gene3D" id="3.40.50.300">
    <property type="entry name" value="P-loop containing nucleotide triphosphate hydrolases"/>
    <property type="match status" value="1"/>
</dbReference>
<name>D7BNZ9_ARCHD</name>
<dbReference type="PROSITE" id="PS00211">
    <property type="entry name" value="ABC_TRANSPORTER_1"/>
    <property type="match status" value="1"/>
</dbReference>
<evidence type="ECO:0000313" key="6">
    <source>
        <dbReference type="Proteomes" id="UP000000376"/>
    </source>
</evidence>